<evidence type="ECO:0000313" key="5">
    <source>
        <dbReference type="EMBL" id="AFP14002.1"/>
    </source>
</evidence>
<evidence type="ECO:0000256" key="4">
    <source>
        <dbReference type="ARBA" id="ARBA00023157"/>
    </source>
</evidence>
<evidence type="ECO:0000256" key="1">
    <source>
        <dbReference type="ARBA" id="ARBA00004613"/>
    </source>
</evidence>
<accession>V9LJL2</accession>
<evidence type="ECO:0000256" key="3">
    <source>
        <dbReference type="ARBA" id="ARBA00022525"/>
    </source>
</evidence>
<dbReference type="Pfam" id="PF05825">
    <property type="entry name" value="PSP94"/>
    <property type="match status" value="1"/>
</dbReference>
<evidence type="ECO:0000256" key="2">
    <source>
        <dbReference type="ARBA" id="ARBA00010352"/>
    </source>
</evidence>
<keyword evidence="3" id="KW-0964">Secreted</keyword>
<proteinExistence type="evidence at transcript level"/>
<dbReference type="GO" id="GO:0005576">
    <property type="term" value="C:extracellular region"/>
    <property type="evidence" value="ECO:0007669"/>
    <property type="project" value="UniProtKB-SubCell"/>
</dbReference>
<sequence length="106" mass="12156">ALLLSTVAVAESACQIYHSKPDNASNRRAKCIDMFDGTDHRHGAKWINSKCLKCTCERDLVLCCDKYLIPRIIQCLGELNIWKCYYKPNRRSFASFSCPLRRQVGK</sequence>
<feature type="non-terminal residue" evidence="5">
    <location>
        <position position="1"/>
    </location>
</feature>
<name>V9LJL2_CALMI</name>
<keyword evidence="4" id="KW-1015">Disulfide bond</keyword>
<dbReference type="AlphaFoldDB" id="V9LJL2"/>
<protein>
    <submittedName>
        <fullName evidence="5">Beta-microseminoprotein-like protein</fullName>
    </submittedName>
</protein>
<comment type="similarity">
    <text evidence="2">Belongs to the beta-microseminoprotein family.</text>
</comment>
<dbReference type="InterPro" id="IPR008735">
    <property type="entry name" value="PSP94"/>
</dbReference>
<organism evidence="5">
    <name type="scientific">Callorhinchus milii</name>
    <name type="common">Ghost shark</name>
    <dbReference type="NCBI Taxonomy" id="7868"/>
    <lineage>
        <taxon>Eukaryota</taxon>
        <taxon>Metazoa</taxon>
        <taxon>Chordata</taxon>
        <taxon>Craniata</taxon>
        <taxon>Vertebrata</taxon>
        <taxon>Chondrichthyes</taxon>
        <taxon>Holocephali</taxon>
        <taxon>Chimaeriformes</taxon>
        <taxon>Callorhinchidae</taxon>
        <taxon>Callorhinchus</taxon>
    </lineage>
</organism>
<comment type="subcellular location">
    <subcellularLocation>
        <location evidence="1">Secreted</location>
    </subcellularLocation>
</comment>
<dbReference type="Gene3D" id="2.60.40.1900">
    <property type="entry name" value="Beta-microseminoprotein (PSP94) domain"/>
    <property type="match status" value="1"/>
</dbReference>
<reference evidence="5" key="1">
    <citation type="journal article" date="2014" name="Nature">
        <title>Elephant shark genome provides unique insights into gnathostome evolution.</title>
        <authorList>
            <consortium name="International Elephant Shark Genome Sequencing Consortium"/>
            <person name="Venkatesh B."/>
            <person name="Lee A.P."/>
            <person name="Ravi V."/>
            <person name="Maurya A.K."/>
            <person name="Lian M.M."/>
            <person name="Swann J.B."/>
            <person name="Ohta Y."/>
            <person name="Flajnik M.F."/>
            <person name="Sutoh Y."/>
            <person name="Kasahara M."/>
            <person name="Hoon S."/>
            <person name="Gangu V."/>
            <person name="Roy S.W."/>
            <person name="Irimia M."/>
            <person name="Korzh V."/>
            <person name="Kondrychyn I."/>
            <person name="Lim Z.W."/>
            <person name="Tay B.H."/>
            <person name="Tohari S."/>
            <person name="Kong K.W."/>
            <person name="Ho S."/>
            <person name="Lorente-Galdos B."/>
            <person name="Quilez J."/>
            <person name="Marques-Bonet T."/>
            <person name="Raney B.J."/>
            <person name="Ingham P.W."/>
            <person name="Tay A."/>
            <person name="Hillier L.W."/>
            <person name="Minx P."/>
            <person name="Boehm T."/>
            <person name="Wilson R.K."/>
            <person name="Brenner S."/>
            <person name="Warren W.C."/>
        </authorList>
    </citation>
    <scope>NUCLEOTIDE SEQUENCE</scope>
    <source>
        <tissue evidence="5">Kidney</tissue>
    </source>
</reference>
<dbReference type="EMBL" id="JW881485">
    <property type="protein sequence ID" value="AFP14002.1"/>
    <property type="molecule type" value="mRNA"/>
</dbReference>